<dbReference type="GO" id="GO:0004222">
    <property type="term" value="F:metalloendopeptidase activity"/>
    <property type="evidence" value="ECO:0007669"/>
    <property type="project" value="InterPro"/>
</dbReference>
<sequence length="300" mass="31105">MSALLLAVLAVVLAGPGPRLMARFARFRRVPGPALLAWQAVGLSAVVAALLVGPAVLASAAGGEGSDGDRLAAHPLLLTVCLGASGLVLALVLLSGHRVGTGLRTLRQRHRELVDLLAEPAAVVVAGRTTPRRDRIRVLSDGRPTAYCLPGPHHRLVVSRSALEALTEEELDAVLEHERAHLRARHDLVLEFFSVLHHTVPAAVRCPAAMAEVSLLVEALADRAALRTAGARPLARALVAMAGGRPPEAALGAGGPAGQVRTRLALIAAAAEPVPVLTAVVLGFAAVVTATPWALFAWAF</sequence>
<keyword evidence="7" id="KW-0472">Membrane</keyword>
<accession>A0A542YNS1</accession>
<comment type="similarity">
    <text evidence="6">Belongs to the peptidase M48 family.</text>
</comment>
<name>A0A542YNS1_9MICO</name>
<dbReference type="GO" id="GO:0046872">
    <property type="term" value="F:metal ion binding"/>
    <property type="evidence" value="ECO:0007669"/>
    <property type="project" value="UniProtKB-KW"/>
</dbReference>
<keyword evidence="3 6" id="KW-0378">Hydrolase</keyword>
<feature type="transmembrane region" description="Helical" evidence="7">
    <location>
        <begin position="71"/>
        <end position="94"/>
    </location>
</feature>
<evidence type="ECO:0000259" key="8">
    <source>
        <dbReference type="Pfam" id="PF01435"/>
    </source>
</evidence>
<reference evidence="9 10" key="1">
    <citation type="submission" date="2019-06" db="EMBL/GenBank/DDBJ databases">
        <title>Sequencing the genomes of 1000 actinobacteria strains.</title>
        <authorList>
            <person name="Klenk H.-P."/>
        </authorList>
    </citation>
    <scope>NUCLEOTIDE SEQUENCE [LARGE SCALE GENOMIC DNA]</scope>
    <source>
        <strain evidence="9 10">DSM 12335</strain>
    </source>
</reference>
<evidence type="ECO:0000256" key="2">
    <source>
        <dbReference type="ARBA" id="ARBA00022723"/>
    </source>
</evidence>
<evidence type="ECO:0000313" key="9">
    <source>
        <dbReference type="EMBL" id="TQL49574.1"/>
    </source>
</evidence>
<protein>
    <submittedName>
        <fullName evidence="9">Zn-dependent protease with chaperone function</fullName>
    </submittedName>
</protein>
<evidence type="ECO:0000313" key="10">
    <source>
        <dbReference type="Proteomes" id="UP000319516"/>
    </source>
</evidence>
<keyword evidence="10" id="KW-1185">Reference proteome</keyword>
<keyword evidence="5 6" id="KW-0482">Metalloprotease</keyword>
<dbReference type="EMBL" id="VFOP01000001">
    <property type="protein sequence ID" value="TQL49574.1"/>
    <property type="molecule type" value="Genomic_DNA"/>
</dbReference>
<gene>
    <name evidence="9" type="ORF">FB467_0649</name>
</gene>
<evidence type="ECO:0000256" key="3">
    <source>
        <dbReference type="ARBA" id="ARBA00022801"/>
    </source>
</evidence>
<keyword evidence="7" id="KW-1133">Transmembrane helix</keyword>
<dbReference type="CDD" id="cd07326">
    <property type="entry name" value="M56_BlaR1_MecR1_like"/>
    <property type="match status" value="1"/>
</dbReference>
<dbReference type="RefSeq" id="WP_141783819.1">
    <property type="nucleotide sequence ID" value="NZ_BAAAIK010000003.1"/>
</dbReference>
<organism evidence="9 10">
    <name type="scientific">Ornithinicoccus hortensis</name>
    <dbReference type="NCBI Taxonomy" id="82346"/>
    <lineage>
        <taxon>Bacteria</taxon>
        <taxon>Bacillati</taxon>
        <taxon>Actinomycetota</taxon>
        <taxon>Actinomycetes</taxon>
        <taxon>Micrococcales</taxon>
        <taxon>Intrasporangiaceae</taxon>
        <taxon>Ornithinicoccus</taxon>
    </lineage>
</organism>
<dbReference type="Gene3D" id="3.30.2010.10">
    <property type="entry name" value="Metalloproteases ('zincins'), catalytic domain"/>
    <property type="match status" value="1"/>
</dbReference>
<comment type="caution">
    <text evidence="9">The sequence shown here is derived from an EMBL/GenBank/DDBJ whole genome shotgun (WGS) entry which is preliminary data.</text>
</comment>
<dbReference type="PANTHER" id="PTHR34978">
    <property type="entry name" value="POSSIBLE SENSOR-TRANSDUCER PROTEIN BLAR"/>
    <property type="match status" value="1"/>
</dbReference>
<evidence type="ECO:0000256" key="5">
    <source>
        <dbReference type="ARBA" id="ARBA00023049"/>
    </source>
</evidence>
<dbReference type="InterPro" id="IPR001915">
    <property type="entry name" value="Peptidase_M48"/>
</dbReference>
<dbReference type="OrthoDB" id="9785340at2"/>
<keyword evidence="2" id="KW-0479">Metal-binding</keyword>
<dbReference type="Pfam" id="PF01435">
    <property type="entry name" value="Peptidase_M48"/>
    <property type="match status" value="1"/>
</dbReference>
<keyword evidence="1 6" id="KW-0645">Protease</keyword>
<feature type="transmembrane region" description="Helical" evidence="7">
    <location>
        <begin position="37"/>
        <end position="59"/>
    </location>
</feature>
<keyword evidence="7" id="KW-0812">Transmembrane</keyword>
<evidence type="ECO:0000256" key="1">
    <source>
        <dbReference type="ARBA" id="ARBA00022670"/>
    </source>
</evidence>
<dbReference type="InterPro" id="IPR052173">
    <property type="entry name" value="Beta-lactam_resp_regulator"/>
</dbReference>
<dbReference type="GO" id="GO:0006508">
    <property type="term" value="P:proteolysis"/>
    <property type="evidence" value="ECO:0007669"/>
    <property type="project" value="UniProtKB-KW"/>
</dbReference>
<dbReference type="PANTHER" id="PTHR34978:SF3">
    <property type="entry name" value="SLR0241 PROTEIN"/>
    <property type="match status" value="1"/>
</dbReference>
<evidence type="ECO:0000256" key="7">
    <source>
        <dbReference type="SAM" id="Phobius"/>
    </source>
</evidence>
<proteinExistence type="inferred from homology"/>
<evidence type="ECO:0000256" key="6">
    <source>
        <dbReference type="RuleBase" id="RU003983"/>
    </source>
</evidence>
<keyword evidence="4 6" id="KW-0862">Zinc</keyword>
<evidence type="ECO:0000256" key="4">
    <source>
        <dbReference type="ARBA" id="ARBA00022833"/>
    </source>
</evidence>
<feature type="domain" description="Peptidase M48" evidence="8">
    <location>
        <begin position="125"/>
        <end position="193"/>
    </location>
</feature>
<comment type="cofactor">
    <cofactor evidence="6">
        <name>Zn(2+)</name>
        <dbReference type="ChEBI" id="CHEBI:29105"/>
    </cofactor>
    <text evidence="6">Binds 1 zinc ion per subunit.</text>
</comment>
<dbReference type="AlphaFoldDB" id="A0A542YNS1"/>
<feature type="transmembrane region" description="Helical" evidence="7">
    <location>
        <begin position="276"/>
        <end position="299"/>
    </location>
</feature>
<dbReference type="Proteomes" id="UP000319516">
    <property type="component" value="Unassembled WGS sequence"/>
</dbReference>